<dbReference type="InterPro" id="IPR029058">
    <property type="entry name" value="AB_hydrolase_fold"/>
</dbReference>
<protein>
    <recommendedName>
        <fullName evidence="2">Carboxylesterase type B domain-containing protein</fullName>
    </recommendedName>
</protein>
<accession>E4Y4A2</accession>
<gene>
    <name evidence="3" type="ORF">GSOID_T00018370001</name>
</gene>
<dbReference type="AlphaFoldDB" id="E4Y4A2"/>
<sequence>MLSPKTTSMIRTAISQSGMATFNMSVQDSEHGNVAIERLCKKMNDNFGASLKCAETENIINQFRDLTTEQILQLQTADQECNSQFENYPAWSPVSHDGVFFEENAEKRFENGDVASNVGYIIGTNSFEGSLIWPFLPGVIESYNDRLTVFSFMEGHSTNNIRQKFVPEDQQEEIFENYFRILSSEDWLSCTNITNCTSYEYKLLAAMIYGDLAFVLPAFEQALLYSDKGAYTAVYYLNIDMLYDPFMYDEVFGTGHAEDLMFLMDVPSMEIEQNGENKTLWELFHSPANSPYPPTEFMYQMNEIFLDHWATIIKNGKAASHWNQFDRENMKYVEWSNNDTHAIEPIHSGLPKTVKYMIETFGKPENSSATIFGSSIVSVFGLIFLFI</sequence>
<feature type="domain" description="Carboxylesterase type B" evidence="2">
    <location>
        <begin position="1"/>
        <end position="340"/>
    </location>
</feature>
<dbReference type="SUPFAM" id="SSF53474">
    <property type="entry name" value="alpha/beta-Hydrolases"/>
    <property type="match status" value="1"/>
</dbReference>
<keyword evidence="1" id="KW-0812">Transmembrane</keyword>
<evidence type="ECO:0000259" key="2">
    <source>
        <dbReference type="Pfam" id="PF00135"/>
    </source>
</evidence>
<dbReference type="InterPro" id="IPR050309">
    <property type="entry name" value="Type-B_Carboxylest/Lipase"/>
</dbReference>
<feature type="transmembrane region" description="Helical" evidence="1">
    <location>
        <begin position="367"/>
        <end position="386"/>
    </location>
</feature>
<dbReference type="Pfam" id="PF00135">
    <property type="entry name" value="COesterase"/>
    <property type="match status" value="1"/>
</dbReference>
<dbReference type="Gene3D" id="3.40.50.1820">
    <property type="entry name" value="alpha/beta hydrolase"/>
    <property type="match status" value="1"/>
</dbReference>
<dbReference type="InterPro" id="IPR002018">
    <property type="entry name" value="CarbesteraseB"/>
</dbReference>
<evidence type="ECO:0000256" key="1">
    <source>
        <dbReference type="SAM" id="Phobius"/>
    </source>
</evidence>
<reference evidence="3" key="1">
    <citation type="journal article" date="2010" name="Science">
        <title>Plasticity of animal genome architecture unmasked by rapid evolution of a pelagic tunicate.</title>
        <authorList>
            <person name="Denoeud F."/>
            <person name="Henriet S."/>
            <person name="Mungpakdee S."/>
            <person name="Aury J.M."/>
            <person name="Da Silva C."/>
            <person name="Brinkmann H."/>
            <person name="Mikhaleva J."/>
            <person name="Olsen L.C."/>
            <person name="Jubin C."/>
            <person name="Canestro C."/>
            <person name="Bouquet J.M."/>
            <person name="Danks G."/>
            <person name="Poulain J."/>
            <person name="Campsteijn C."/>
            <person name="Adamski M."/>
            <person name="Cross I."/>
            <person name="Yadetie F."/>
            <person name="Muffato M."/>
            <person name="Louis A."/>
            <person name="Butcher S."/>
            <person name="Tsagkogeorga G."/>
            <person name="Konrad A."/>
            <person name="Singh S."/>
            <person name="Jensen M.F."/>
            <person name="Cong E.H."/>
            <person name="Eikeseth-Otteraa H."/>
            <person name="Noel B."/>
            <person name="Anthouard V."/>
            <person name="Porcel B.M."/>
            <person name="Kachouri-Lafond R."/>
            <person name="Nishino A."/>
            <person name="Ugolini M."/>
            <person name="Chourrout P."/>
            <person name="Nishida H."/>
            <person name="Aasland R."/>
            <person name="Huzurbazar S."/>
            <person name="Westhof E."/>
            <person name="Delsuc F."/>
            <person name="Lehrach H."/>
            <person name="Reinhardt R."/>
            <person name="Weissenbach J."/>
            <person name="Roy S.W."/>
            <person name="Artiguenave F."/>
            <person name="Postlethwait J.H."/>
            <person name="Manak J.R."/>
            <person name="Thompson E.M."/>
            <person name="Jaillon O."/>
            <person name="Du Pasquier L."/>
            <person name="Boudinot P."/>
            <person name="Liberles D.A."/>
            <person name="Volff J.N."/>
            <person name="Philippe H."/>
            <person name="Lenhard B."/>
            <person name="Roest Crollius H."/>
            <person name="Wincker P."/>
            <person name="Chourrout D."/>
        </authorList>
    </citation>
    <scope>NUCLEOTIDE SEQUENCE [LARGE SCALE GENOMIC DNA]</scope>
</reference>
<dbReference type="PANTHER" id="PTHR11559">
    <property type="entry name" value="CARBOXYLESTERASE"/>
    <property type="match status" value="1"/>
</dbReference>
<dbReference type="EMBL" id="FN654277">
    <property type="protein sequence ID" value="CBY30500.1"/>
    <property type="molecule type" value="Genomic_DNA"/>
</dbReference>
<dbReference type="ESTHER" id="oikdi-e4wug8">
    <property type="family name" value="Carb_B_Chordata"/>
</dbReference>
<keyword evidence="1" id="KW-1133">Transmembrane helix</keyword>
<dbReference type="Proteomes" id="UP000011014">
    <property type="component" value="Unassembled WGS sequence"/>
</dbReference>
<proteinExistence type="predicted"/>
<keyword evidence="1" id="KW-0472">Membrane</keyword>
<evidence type="ECO:0000313" key="3">
    <source>
        <dbReference type="EMBL" id="CBY30500.1"/>
    </source>
</evidence>
<name>E4Y4A2_OIKDI</name>
<organism evidence="3">
    <name type="scientific">Oikopleura dioica</name>
    <name type="common">Tunicate</name>
    <dbReference type="NCBI Taxonomy" id="34765"/>
    <lineage>
        <taxon>Eukaryota</taxon>
        <taxon>Metazoa</taxon>
        <taxon>Chordata</taxon>
        <taxon>Tunicata</taxon>
        <taxon>Appendicularia</taxon>
        <taxon>Copelata</taxon>
        <taxon>Oikopleuridae</taxon>
        <taxon>Oikopleura</taxon>
    </lineage>
</organism>